<organism evidence="1">
    <name type="scientific">gut metagenome</name>
    <dbReference type="NCBI Taxonomy" id="749906"/>
    <lineage>
        <taxon>unclassified sequences</taxon>
        <taxon>metagenomes</taxon>
        <taxon>organismal metagenomes</taxon>
    </lineage>
</organism>
<proteinExistence type="predicted"/>
<comment type="caution">
    <text evidence="1">The sequence shown here is derived from an EMBL/GenBank/DDBJ whole genome shotgun (WGS) entry which is preliminary data.</text>
</comment>
<sequence>MSLEKDLTHAPSFFRKSFHGFTAQPTGYYFVREFCDVIS</sequence>
<name>J9G1J0_9ZZZZ</name>
<accession>J9G1J0</accession>
<dbReference type="AlphaFoldDB" id="J9G1J0"/>
<protein>
    <submittedName>
        <fullName evidence="1">Uncharacterized protein</fullName>
    </submittedName>
</protein>
<reference evidence="1" key="1">
    <citation type="journal article" date="2012" name="PLoS ONE">
        <title>Gene sets for utilization of primary and secondary nutrition supplies in the distal gut of endangered iberian lynx.</title>
        <authorList>
            <person name="Alcaide M."/>
            <person name="Messina E."/>
            <person name="Richter M."/>
            <person name="Bargiela R."/>
            <person name="Peplies J."/>
            <person name="Huws S.A."/>
            <person name="Newbold C.J."/>
            <person name="Golyshin P.N."/>
            <person name="Simon M.A."/>
            <person name="Lopez G."/>
            <person name="Yakimov M.M."/>
            <person name="Ferrer M."/>
        </authorList>
    </citation>
    <scope>NUCLEOTIDE SEQUENCE</scope>
</reference>
<dbReference type="EMBL" id="AMCI01003109">
    <property type="protein sequence ID" value="EJX01057.1"/>
    <property type="molecule type" value="Genomic_DNA"/>
</dbReference>
<evidence type="ECO:0000313" key="1">
    <source>
        <dbReference type="EMBL" id="EJX01057.1"/>
    </source>
</evidence>
<gene>
    <name evidence="1" type="ORF">EVA_10838</name>
</gene>